<organism evidence="2 3">
    <name type="scientific">Marinomonas foliarum</name>
    <dbReference type="NCBI Taxonomy" id="491950"/>
    <lineage>
        <taxon>Bacteria</taxon>
        <taxon>Pseudomonadati</taxon>
        <taxon>Pseudomonadota</taxon>
        <taxon>Gammaproteobacteria</taxon>
        <taxon>Oceanospirillales</taxon>
        <taxon>Oceanospirillaceae</taxon>
        <taxon>Marinomonas</taxon>
    </lineage>
</organism>
<feature type="coiled-coil region" evidence="1">
    <location>
        <begin position="80"/>
        <end position="114"/>
    </location>
</feature>
<dbReference type="EMBL" id="QPJQ01000074">
    <property type="protein sequence ID" value="RCW90406.1"/>
    <property type="molecule type" value="Genomic_DNA"/>
</dbReference>
<evidence type="ECO:0000313" key="2">
    <source>
        <dbReference type="EMBL" id="RCW90406.1"/>
    </source>
</evidence>
<protein>
    <submittedName>
        <fullName evidence="2">Uncharacterized protein</fullName>
    </submittedName>
</protein>
<evidence type="ECO:0000313" key="3">
    <source>
        <dbReference type="Proteomes" id="UP000253506"/>
    </source>
</evidence>
<sequence>MSNSRKNSESMSKRLFGAVGVLNNAIQRKEYTYRQLQTELKQSEQGCDRTVGSLRAVSDSAERGELAALHDKEIDVQKGLQSLSSELRSIEDHVKQIEKAISDLANNKARFDREIVSVW</sequence>
<dbReference type="AlphaFoldDB" id="A0A368ZDU5"/>
<gene>
    <name evidence="2" type="ORF">DFP77_1741</name>
</gene>
<proteinExistence type="predicted"/>
<dbReference type="Proteomes" id="UP000253506">
    <property type="component" value="Unassembled WGS sequence"/>
</dbReference>
<accession>A0A368ZDU5</accession>
<evidence type="ECO:0000256" key="1">
    <source>
        <dbReference type="SAM" id="Coils"/>
    </source>
</evidence>
<dbReference type="RefSeq" id="WP_181858601.1">
    <property type="nucleotide sequence ID" value="NZ_QPJQ01000074.1"/>
</dbReference>
<comment type="caution">
    <text evidence="2">The sequence shown here is derived from an EMBL/GenBank/DDBJ whole genome shotgun (WGS) entry which is preliminary data.</text>
</comment>
<name>A0A368ZDU5_9GAMM</name>
<keyword evidence="1" id="KW-0175">Coiled coil</keyword>
<reference evidence="2 3" key="1">
    <citation type="submission" date="2018-07" db="EMBL/GenBank/DDBJ databases">
        <title>Genomic Encyclopedia of Type Strains, Phase III (KMG-III): the genomes of soil and plant-associated and newly described type strains.</title>
        <authorList>
            <person name="Whitman W."/>
        </authorList>
    </citation>
    <scope>NUCLEOTIDE SEQUENCE [LARGE SCALE GENOMIC DNA]</scope>
    <source>
        <strain evidence="2 3">CECT 7731</strain>
    </source>
</reference>